<evidence type="ECO:0000313" key="2">
    <source>
        <dbReference type="EMBL" id="BCB84038.1"/>
    </source>
</evidence>
<feature type="region of interest" description="Disordered" evidence="1">
    <location>
        <begin position="1"/>
        <end position="20"/>
    </location>
</feature>
<evidence type="ECO:0000313" key="3">
    <source>
        <dbReference type="Proteomes" id="UP000503011"/>
    </source>
</evidence>
<dbReference type="AlphaFoldDB" id="A0A6F8YDI8"/>
<name>A0A6F8YDI8_9ACTN</name>
<feature type="region of interest" description="Disordered" evidence="1">
    <location>
        <begin position="159"/>
        <end position="182"/>
    </location>
</feature>
<proteinExistence type="predicted"/>
<reference evidence="2 3" key="2">
    <citation type="submission" date="2020-03" db="EMBL/GenBank/DDBJ databases">
        <authorList>
            <person name="Ichikawa N."/>
            <person name="Kimura A."/>
            <person name="Kitahashi Y."/>
            <person name="Uohara A."/>
        </authorList>
    </citation>
    <scope>NUCLEOTIDE SEQUENCE [LARGE SCALE GENOMIC DNA]</scope>
    <source>
        <strain evidence="2 3">NBRC 105367</strain>
    </source>
</reference>
<feature type="compositionally biased region" description="Acidic residues" evidence="1">
    <location>
        <begin position="1"/>
        <end position="12"/>
    </location>
</feature>
<reference evidence="2 3" key="1">
    <citation type="submission" date="2020-03" db="EMBL/GenBank/DDBJ databases">
        <title>Whole genome shotgun sequence of Phytohabitans suffuscus NBRC 105367.</title>
        <authorList>
            <person name="Komaki H."/>
            <person name="Tamura T."/>
        </authorList>
    </citation>
    <scope>NUCLEOTIDE SEQUENCE [LARGE SCALE GENOMIC DNA]</scope>
    <source>
        <strain evidence="2 3">NBRC 105367</strain>
    </source>
</reference>
<gene>
    <name evidence="2" type="ORF">Psuf_013510</name>
</gene>
<protein>
    <submittedName>
        <fullName evidence="2">Uncharacterized protein</fullName>
    </submittedName>
</protein>
<organism evidence="2 3">
    <name type="scientific">Phytohabitans suffuscus</name>
    <dbReference type="NCBI Taxonomy" id="624315"/>
    <lineage>
        <taxon>Bacteria</taxon>
        <taxon>Bacillati</taxon>
        <taxon>Actinomycetota</taxon>
        <taxon>Actinomycetes</taxon>
        <taxon>Micromonosporales</taxon>
        <taxon>Micromonosporaceae</taxon>
    </lineage>
</organism>
<dbReference type="Proteomes" id="UP000503011">
    <property type="component" value="Chromosome"/>
</dbReference>
<dbReference type="EMBL" id="AP022871">
    <property type="protein sequence ID" value="BCB84038.1"/>
    <property type="molecule type" value="Genomic_DNA"/>
</dbReference>
<dbReference type="KEGG" id="psuu:Psuf_013510"/>
<accession>A0A6F8YDI8</accession>
<keyword evidence="3" id="KW-1185">Reference proteome</keyword>
<sequence>MRELEAGDDVADREDVGHAGAQAVVGEDEAALHLDPLLLVADAGRGRAAADRDEQQLSLERLAAGDRHADPVVGRLDLFERLAGLEADATLAECPLDRLRSLLVLGGEQPGSASTIVTSLPSERHALANSTPITPPPSTIAEVGTRSRLSACSLEMTRLPSSSRPGRVREYDPVASTTLRPV</sequence>
<evidence type="ECO:0000256" key="1">
    <source>
        <dbReference type="SAM" id="MobiDB-lite"/>
    </source>
</evidence>